<evidence type="ECO:0000256" key="1">
    <source>
        <dbReference type="ARBA" id="ARBA00023015"/>
    </source>
</evidence>
<dbReference type="Gene3D" id="1.10.357.10">
    <property type="entry name" value="Tetracycline Repressor, domain 2"/>
    <property type="match status" value="1"/>
</dbReference>
<evidence type="ECO:0000259" key="4">
    <source>
        <dbReference type="PROSITE" id="PS50977"/>
    </source>
</evidence>
<accession>A0A3B0Y9J7</accession>
<proteinExistence type="predicted"/>
<dbReference type="InterPro" id="IPR036271">
    <property type="entry name" value="Tet_transcr_reg_TetR-rel_C_sf"/>
</dbReference>
<keyword evidence="1" id="KW-0805">Transcription regulation</keyword>
<dbReference type="InterPro" id="IPR009057">
    <property type="entry name" value="Homeodomain-like_sf"/>
</dbReference>
<dbReference type="PANTHER" id="PTHR47506:SF1">
    <property type="entry name" value="HTH-TYPE TRANSCRIPTIONAL REGULATOR YJDC"/>
    <property type="match status" value="1"/>
</dbReference>
<dbReference type="SUPFAM" id="SSF48498">
    <property type="entry name" value="Tetracyclin repressor-like, C-terminal domain"/>
    <property type="match status" value="1"/>
</dbReference>
<dbReference type="SUPFAM" id="SSF46689">
    <property type="entry name" value="Homeodomain-like"/>
    <property type="match status" value="1"/>
</dbReference>
<dbReference type="Pfam" id="PF16925">
    <property type="entry name" value="TetR_C_13"/>
    <property type="match status" value="1"/>
</dbReference>
<dbReference type="PROSITE" id="PS50977">
    <property type="entry name" value="HTH_TETR_2"/>
    <property type="match status" value="1"/>
</dbReference>
<gene>
    <name evidence="5" type="ORF">MNBD_GAMMA11-339</name>
</gene>
<dbReference type="InterPro" id="IPR011075">
    <property type="entry name" value="TetR_C"/>
</dbReference>
<dbReference type="AlphaFoldDB" id="A0A3B0Y9J7"/>
<evidence type="ECO:0000256" key="3">
    <source>
        <dbReference type="ARBA" id="ARBA00023163"/>
    </source>
</evidence>
<organism evidence="5">
    <name type="scientific">hydrothermal vent metagenome</name>
    <dbReference type="NCBI Taxonomy" id="652676"/>
    <lineage>
        <taxon>unclassified sequences</taxon>
        <taxon>metagenomes</taxon>
        <taxon>ecological metagenomes</taxon>
    </lineage>
</organism>
<dbReference type="Gene3D" id="1.10.10.60">
    <property type="entry name" value="Homeodomain-like"/>
    <property type="match status" value="1"/>
</dbReference>
<feature type="domain" description="HTH tetR-type" evidence="4">
    <location>
        <begin position="6"/>
        <end position="66"/>
    </location>
</feature>
<reference evidence="5" key="1">
    <citation type="submission" date="2018-06" db="EMBL/GenBank/DDBJ databases">
        <authorList>
            <person name="Zhirakovskaya E."/>
        </authorList>
    </citation>
    <scope>NUCLEOTIDE SEQUENCE</scope>
</reference>
<dbReference type="Pfam" id="PF00440">
    <property type="entry name" value="TetR_N"/>
    <property type="match status" value="1"/>
</dbReference>
<sequence>MGRPAKFNRQAAIESAMNEIWRSGFEACSVKSISEKLGITRSSFYNAFESREALFLEALEWYFTRSPDRALAVIDFDAHILKVLTRVFKDVCRARASDPEARGCLVVNCVAELVAVDKTLGPVLEKAVLGSLDRLEHLLYQAAANGEIENKGDLREKALALQNLLIGLNVMAKVVRSEDDLWAAAKQTLKGLNLYEE</sequence>
<dbReference type="PANTHER" id="PTHR47506">
    <property type="entry name" value="TRANSCRIPTIONAL REGULATORY PROTEIN"/>
    <property type="match status" value="1"/>
</dbReference>
<dbReference type="EMBL" id="UOFG01000247">
    <property type="protein sequence ID" value="VAW65284.1"/>
    <property type="molecule type" value="Genomic_DNA"/>
</dbReference>
<protein>
    <recommendedName>
        <fullName evidence="4">HTH tetR-type domain-containing protein</fullName>
    </recommendedName>
</protein>
<dbReference type="InterPro" id="IPR001647">
    <property type="entry name" value="HTH_TetR"/>
</dbReference>
<keyword evidence="2" id="KW-0238">DNA-binding</keyword>
<evidence type="ECO:0000256" key="2">
    <source>
        <dbReference type="ARBA" id="ARBA00023125"/>
    </source>
</evidence>
<evidence type="ECO:0000313" key="5">
    <source>
        <dbReference type="EMBL" id="VAW65284.1"/>
    </source>
</evidence>
<keyword evidence="3" id="KW-0804">Transcription</keyword>
<dbReference type="GO" id="GO:0003677">
    <property type="term" value="F:DNA binding"/>
    <property type="evidence" value="ECO:0007669"/>
    <property type="project" value="UniProtKB-KW"/>
</dbReference>
<name>A0A3B0Y9J7_9ZZZZ</name>